<evidence type="ECO:0000256" key="1">
    <source>
        <dbReference type="SAM" id="Phobius"/>
    </source>
</evidence>
<name>S9QFL8_9RHOB</name>
<dbReference type="Pfam" id="PF09948">
    <property type="entry name" value="PpoB2"/>
    <property type="match status" value="1"/>
</dbReference>
<feature type="transmembrane region" description="Helical" evidence="1">
    <location>
        <begin position="233"/>
        <end position="252"/>
    </location>
</feature>
<feature type="transmembrane region" description="Helical" evidence="1">
    <location>
        <begin position="66"/>
        <end position="88"/>
    </location>
</feature>
<dbReference type="STRING" id="1123360.thalar_01575"/>
<feature type="transmembrane region" description="Helical" evidence="1">
    <location>
        <begin position="188"/>
        <end position="221"/>
    </location>
</feature>
<evidence type="ECO:0000313" key="2">
    <source>
        <dbReference type="EMBL" id="EPX80236.1"/>
    </source>
</evidence>
<comment type="caution">
    <text evidence="2">The sequence shown here is derived from an EMBL/GenBank/DDBJ whole genome shotgun (WGS) entry which is preliminary data.</text>
</comment>
<feature type="transmembrane region" description="Helical" evidence="1">
    <location>
        <begin position="138"/>
        <end position="155"/>
    </location>
</feature>
<dbReference type="InterPro" id="IPR018688">
    <property type="entry name" value="PpoB2-like"/>
</dbReference>
<proteinExistence type="predicted"/>
<dbReference type="eggNOG" id="COG5486">
    <property type="taxonomic scope" value="Bacteria"/>
</dbReference>
<keyword evidence="1" id="KW-0472">Membrane</keyword>
<gene>
    <name evidence="2" type="ORF">thalar_01575</name>
</gene>
<evidence type="ECO:0000313" key="3">
    <source>
        <dbReference type="Proteomes" id="UP000015351"/>
    </source>
</evidence>
<keyword evidence="1 2" id="KW-0812">Transmembrane</keyword>
<accession>S9QFL8</accession>
<protein>
    <submittedName>
        <fullName evidence="2">Transmembrane protein involved in DMSP breakdown</fullName>
    </submittedName>
</protein>
<dbReference type="EMBL" id="AONI01000009">
    <property type="protein sequence ID" value="EPX80236.1"/>
    <property type="molecule type" value="Genomic_DNA"/>
</dbReference>
<feature type="transmembrane region" description="Helical" evidence="1">
    <location>
        <begin position="12"/>
        <end position="31"/>
    </location>
</feature>
<sequence length="253" mass="27313">MWADRIRAMTGAHWLALFGLIVLSWGALYAMSVPPELRLLEQVYGRDFWVALCTITPDAAGYLRMVLMWSLMSAAMMAPTVLPALATYDDLSHVSDRANFGALVGGYLGVWFGFSALAAGLQMALFQAGLIGAFGDSLSVWLSVALLALAGLYQFSPLKEACLSKCRQPMTFFMQHFDEGPWRNGVRLGLVCLGCCWALMLLAFVGGVMSLAFMGLATAIMVLEKLPDLGRYITKPLGVILLLSAAGTLVSAI</sequence>
<feature type="transmembrane region" description="Helical" evidence="1">
    <location>
        <begin position="100"/>
        <end position="126"/>
    </location>
</feature>
<dbReference type="Proteomes" id="UP000015351">
    <property type="component" value="Unassembled WGS sequence"/>
</dbReference>
<dbReference type="HOGENOM" id="CLU_065506_1_0_5"/>
<keyword evidence="1" id="KW-1133">Transmembrane helix</keyword>
<dbReference type="PATRIC" id="fig|1123360.3.peg.1562"/>
<organism evidence="2 3">
    <name type="scientific">Litoreibacter arenae DSM 19593</name>
    <dbReference type="NCBI Taxonomy" id="1123360"/>
    <lineage>
        <taxon>Bacteria</taxon>
        <taxon>Pseudomonadati</taxon>
        <taxon>Pseudomonadota</taxon>
        <taxon>Alphaproteobacteria</taxon>
        <taxon>Rhodobacterales</taxon>
        <taxon>Roseobacteraceae</taxon>
        <taxon>Litoreibacter</taxon>
    </lineage>
</organism>
<dbReference type="AlphaFoldDB" id="S9QFL8"/>
<reference evidence="3" key="1">
    <citation type="journal article" date="2013" name="Stand. Genomic Sci.">
        <title>Genome sequence of the Litoreibacter arenae type strain (DSM 19593(T)), a member of the Roseobacter clade isolated from sea sand.</title>
        <authorList>
            <person name="Riedel T."/>
            <person name="Fiebig A."/>
            <person name="Petersen J."/>
            <person name="Gronow S."/>
            <person name="Kyrpides N.C."/>
            <person name="Goker M."/>
            <person name="Klenk H.P."/>
        </authorList>
    </citation>
    <scope>NUCLEOTIDE SEQUENCE [LARGE SCALE GENOMIC DNA]</scope>
    <source>
        <strain evidence="3">DSM 19593</strain>
    </source>
</reference>
<keyword evidence="3" id="KW-1185">Reference proteome</keyword>